<name>A0A9W9IM74_9EURO</name>
<dbReference type="AlphaFoldDB" id="A0A9W9IM74"/>
<reference evidence="1" key="2">
    <citation type="journal article" date="2023" name="IMA Fungus">
        <title>Comparative genomic study of the Penicillium genus elucidates a diverse pangenome and 15 lateral gene transfer events.</title>
        <authorList>
            <person name="Petersen C."/>
            <person name="Sorensen T."/>
            <person name="Nielsen M.R."/>
            <person name="Sondergaard T.E."/>
            <person name="Sorensen J.L."/>
            <person name="Fitzpatrick D.A."/>
            <person name="Frisvad J.C."/>
            <person name="Nielsen K.L."/>
        </authorList>
    </citation>
    <scope>NUCLEOTIDE SEQUENCE</scope>
    <source>
        <strain evidence="1">IBT 20477</strain>
    </source>
</reference>
<evidence type="ECO:0008006" key="3">
    <source>
        <dbReference type="Google" id="ProtNLM"/>
    </source>
</evidence>
<evidence type="ECO:0000313" key="2">
    <source>
        <dbReference type="Proteomes" id="UP001150942"/>
    </source>
</evidence>
<protein>
    <recommendedName>
        <fullName evidence="3">DSBA-like thioredoxin domain-containing protein</fullName>
    </recommendedName>
</protein>
<organism evidence="1 2">
    <name type="scientific">Penicillium cf. viridicatum</name>
    <dbReference type="NCBI Taxonomy" id="2972119"/>
    <lineage>
        <taxon>Eukaryota</taxon>
        <taxon>Fungi</taxon>
        <taxon>Dikarya</taxon>
        <taxon>Ascomycota</taxon>
        <taxon>Pezizomycotina</taxon>
        <taxon>Eurotiomycetes</taxon>
        <taxon>Eurotiomycetidae</taxon>
        <taxon>Eurotiales</taxon>
        <taxon>Aspergillaceae</taxon>
        <taxon>Penicillium</taxon>
    </lineage>
</organism>
<dbReference type="Gene3D" id="3.40.30.10">
    <property type="entry name" value="Glutaredoxin"/>
    <property type="match status" value="1"/>
</dbReference>
<sequence>MRETTDSLMKGGCFGAPWLVATNSSVDMEQFWGNDRWDHIFQHFDVPFTPVTPLLPKNPSQLHWKL</sequence>
<evidence type="ECO:0000313" key="1">
    <source>
        <dbReference type="EMBL" id="KAJ5181663.1"/>
    </source>
</evidence>
<dbReference type="EMBL" id="JAPQKQ010000009">
    <property type="protein sequence ID" value="KAJ5181663.1"/>
    <property type="molecule type" value="Genomic_DNA"/>
</dbReference>
<dbReference type="OrthoDB" id="4664297at2759"/>
<accession>A0A9W9IM74</accession>
<reference evidence="1" key="1">
    <citation type="submission" date="2022-11" db="EMBL/GenBank/DDBJ databases">
        <authorList>
            <person name="Petersen C."/>
        </authorList>
    </citation>
    <scope>NUCLEOTIDE SEQUENCE</scope>
    <source>
        <strain evidence="1">IBT 20477</strain>
    </source>
</reference>
<gene>
    <name evidence="1" type="ORF">N7449_011810</name>
</gene>
<comment type="caution">
    <text evidence="1">The sequence shown here is derived from an EMBL/GenBank/DDBJ whole genome shotgun (WGS) entry which is preliminary data.</text>
</comment>
<proteinExistence type="predicted"/>
<keyword evidence="2" id="KW-1185">Reference proteome</keyword>
<dbReference type="Proteomes" id="UP001150942">
    <property type="component" value="Unassembled WGS sequence"/>
</dbReference>